<protein>
    <submittedName>
        <fullName evidence="1">Uncharacterized protein</fullName>
    </submittedName>
</protein>
<name>A0A177N8A5_9GAMM</name>
<reference evidence="2" key="1">
    <citation type="submission" date="2016-03" db="EMBL/GenBank/DDBJ databases">
        <authorList>
            <person name="Heylen K."/>
            <person name="De Vos P."/>
            <person name="Vekeman B."/>
        </authorList>
    </citation>
    <scope>NUCLEOTIDE SEQUENCE [LARGE SCALE GENOMIC DNA]</scope>
    <source>
        <strain evidence="2">R-45383</strain>
    </source>
</reference>
<sequence>MIRSLNDVANQNADSGYYMLYAVQAHEDLHITQYRNDLNPAYTKLKNAIEALSIPLGDADNAADAKAKIMALPSYSGAMTIFHNDDVAANNKTTKHNPIPPFIDIEHGVVDARVTTIGARKTALKSILN</sequence>
<dbReference type="Proteomes" id="UP000077628">
    <property type="component" value="Unassembled WGS sequence"/>
</dbReference>
<evidence type="ECO:0000313" key="2">
    <source>
        <dbReference type="Proteomes" id="UP000077628"/>
    </source>
</evidence>
<accession>A0A177N8A5</accession>
<dbReference type="AlphaFoldDB" id="A0A177N8A5"/>
<evidence type="ECO:0000313" key="1">
    <source>
        <dbReference type="EMBL" id="OAI14276.1"/>
    </source>
</evidence>
<proteinExistence type="predicted"/>
<gene>
    <name evidence="1" type="ORF">A1355_00845</name>
</gene>
<dbReference type="EMBL" id="LUUK01000202">
    <property type="protein sequence ID" value="OAI14276.1"/>
    <property type="molecule type" value="Genomic_DNA"/>
</dbReference>
<keyword evidence="2" id="KW-1185">Reference proteome</keyword>
<organism evidence="1 2">
    <name type="scientific">Methylomonas koyamae</name>
    <dbReference type="NCBI Taxonomy" id="702114"/>
    <lineage>
        <taxon>Bacteria</taxon>
        <taxon>Pseudomonadati</taxon>
        <taxon>Pseudomonadota</taxon>
        <taxon>Gammaproteobacteria</taxon>
        <taxon>Methylococcales</taxon>
        <taxon>Methylococcaceae</taxon>
        <taxon>Methylomonas</taxon>
    </lineage>
</organism>
<comment type="caution">
    <text evidence="1">The sequence shown here is derived from an EMBL/GenBank/DDBJ whole genome shotgun (WGS) entry which is preliminary data.</text>
</comment>